<name>A0A835V4L7_VANPL</name>
<protein>
    <submittedName>
        <fullName evidence="2">Uncharacterized protein</fullName>
    </submittedName>
</protein>
<evidence type="ECO:0000313" key="2">
    <source>
        <dbReference type="EMBL" id="KAG0483565.1"/>
    </source>
</evidence>
<dbReference type="AlphaFoldDB" id="A0A835V4L7"/>
<organism evidence="2 3">
    <name type="scientific">Vanilla planifolia</name>
    <name type="common">Vanilla</name>
    <dbReference type="NCBI Taxonomy" id="51239"/>
    <lineage>
        <taxon>Eukaryota</taxon>
        <taxon>Viridiplantae</taxon>
        <taxon>Streptophyta</taxon>
        <taxon>Embryophyta</taxon>
        <taxon>Tracheophyta</taxon>
        <taxon>Spermatophyta</taxon>
        <taxon>Magnoliopsida</taxon>
        <taxon>Liliopsida</taxon>
        <taxon>Asparagales</taxon>
        <taxon>Orchidaceae</taxon>
        <taxon>Vanilloideae</taxon>
        <taxon>Vanilleae</taxon>
        <taxon>Vanilla</taxon>
    </lineage>
</organism>
<gene>
    <name evidence="2" type="ORF">HPP92_011649</name>
</gene>
<accession>A0A835V4L7</accession>
<dbReference type="EMBL" id="JADCNM010000005">
    <property type="protein sequence ID" value="KAG0483565.1"/>
    <property type="molecule type" value="Genomic_DNA"/>
</dbReference>
<dbReference type="Proteomes" id="UP000639772">
    <property type="component" value="Unassembled WGS sequence"/>
</dbReference>
<comment type="caution">
    <text evidence="2">The sequence shown here is derived from an EMBL/GenBank/DDBJ whole genome shotgun (WGS) entry which is preliminary data.</text>
</comment>
<proteinExistence type="predicted"/>
<reference evidence="2 3" key="1">
    <citation type="journal article" date="2020" name="Nat. Food">
        <title>A phased Vanilla planifolia genome enables genetic improvement of flavour and production.</title>
        <authorList>
            <person name="Hasing T."/>
            <person name="Tang H."/>
            <person name="Brym M."/>
            <person name="Khazi F."/>
            <person name="Huang T."/>
            <person name="Chambers A.H."/>
        </authorList>
    </citation>
    <scope>NUCLEOTIDE SEQUENCE [LARGE SCALE GENOMIC DNA]</scope>
    <source>
        <tissue evidence="2">Leaf</tissue>
    </source>
</reference>
<sequence>MVKTSTMIQKNKERASPESAPRACPTKEVANKSENDAEDGQRDGDNYDKAHFSPVAKPEVPCSLLHTGKAPGERFKSIKNEGIWRARSKEEKKLYTTLNNRKLMLQELHKFKSTGIKKWIRNLDAFPMLSRKILR</sequence>
<feature type="compositionally biased region" description="Basic and acidic residues" evidence="1">
    <location>
        <begin position="29"/>
        <end position="51"/>
    </location>
</feature>
<evidence type="ECO:0000256" key="1">
    <source>
        <dbReference type="SAM" id="MobiDB-lite"/>
    </source>
</evidence>
<evidence type="ECO:0000313" key="3">
    <source>
        <dbReference type="Proteomes" id="UP000639772"/>
    </source>
</evidence>
<feature type="region of interest" description="Disordered" evidence="1">
    <location>
        <begin position="1"/>
        <end position="53"/>
    </location>
</feature>